<keyword evidence="3" id="KW-1185">Reference proteome</keyword>
<evidence type="ECO:0000313" key="3">
    <source>
        <dbReference type="Proteomes" id="UP000573729"/>
    </source>
</evidence>
<name>A0A7W7FJ15_9MICO</name>
<protein>
    <submittedName>
        <fullName evidence="2">DNA-binding MarR family transcriptional regulator</fullName>
    </submittedName>
</protein>
<dbReference type="InterPro" id="IPR036388">
    <property type="entry name" value="WH-like_DNA-bd_sf"/>
</dbReference>
<dbReference type="InterPro" id="IPR036390">
    <property type="entry name" value="WH_DNA-bd_sf"/>
</dbReference>
<organism evidence="2 3">
    <name type="scientific">Microbacterium marinum</name>
    <dbReference type="NCBI Taxonomy" id="421115"/>
    <lineage>
        <taxon>Bacteria</taxon>
        <taxon>Bacillati</taxon>
        <taxon>Actinomycetota</taxon>
        <taxon>Actinomycetes</taxon>
        <taxon>Micrococcales</taxon>
        <taxon>Microbacteriaceae</taxon>
        <taxon>Microbacterium</taxon>
    </lineage>
</organism>
<dbReference type="SMART" id="SM00347">
    <property type="entry name" value="HTH_MARR"/>
    <property type="match status" value="1"/>
</dbReference>
<dbReference type="RefSeq" id="WP_343065994.1">
    <property type="nucleotide sequence ID" value="NZ_JACHMD010000001.1"/>
</dbReference>
<dbReference type="Pfam" id="PF12802">
    <property type="entry name" value="MarR_2"/>
    <property type="match status" value="1"/>
</dbReference>
<evidence type="ECO:0000259" key="1">
    <source>
        <dbReference type="SMART" id="SM00347"/>
    </source>
</evidence>
<dbReference type="InterPro" id="IPR000835">
    <property type="entry name" value="HTH_MarR-typ"/>
</dbReference>
<dbReference type="Gene3D" id="1.10.10.10">
    <property type="entry name" value="Winged helix-like DNA-binding domain superfamily/Winged helix DNA-binding domain"/>
    <property type="match status" value="1"/>
</dbReference>
<feature type="domain" description="HTH marR-type" evidence="1">
    <location>
        <begin position="31"/>
        <end position="130"/>
    </location>
</feature>
<accession>A0A7W7FJ15</accession>
<dbReference type="EMBL" id="JACHMD010000001">
    <property type="protein sequence ID" value="MBB4666683.1"/>
    <property type="molecule type" value="Genomic_DNA"/>
</dbReference>
<evidence type="ECO:0000313" key="2">
    <source>
        <dbReference type="EMBL" id="MBB4666683.1"/>
    </source>
</evidence>
<dbReference type="GO" id="GO:0003677">
    <property type="term" value="F:DNA binding"/>
    <property type="evidence" value="ECO:0007669"/>
    <property type="project" value="UniProtKB-KW"/>
</dbReference>
<keyword evidence="2" id="KW-0238">DNA-binding</keyword>
<dbReference type="GO" id="GO:0003700">
    <property type="term" value="F:DNA-binding transcription factor activity"/>
    <property type="evidence" value="ECO:0007669"/>
    <property type="project" value="InterPro"/>
</dbReference>
<dbReference type="SUPFAM" id="SSF46785">
    <property type="entry name" value="Winged helix' DNA-binding domain"/>
    <property type="match status" value="1"/>
</dbReference>
<gene>
    <name evidence="2" type="ORF">BKA24_001392</name>
</gene>
<dbReference type="AlphaFoldDB" id="A0A7W7FJ15"/>
<proteinExistence type="predicted"/>
<dbReference type="Proteomes" id="UP000573729">
    <property type="component" value="Unassembled WGS sequence"/>
</dbReference>
<reference evidence="2 3" key="1">
    <citation type="submission" date="2020-08" db="EMBL/GenBank/DDBJ databases">
        <title>Sequencing the genomes of 1000 actinobacteria strains.</title>
        <authorList>
            <person name="Klenk H.-P."/>
        </authorList>
    </citation>
    <scope>NUCLEOTIDE SEQUENCE [LARGE SCALE GENOMIC DNA]</scope>
    <source>
        <strain evidence="2 3">DSM 24947</strain>
    </source>
</reference>
<sequence length="141" mass="14514">MADTPSSDAPRFSPVIALLAVSASWEAQLAAELRTLGISTRKFALLGHIGAEPGISFSELARRSHITVQSAHAAVHALVDDGLVADATAQAGAASDLSVTPKGDQVLRDAQDRLAQLDASLVRALPRVADSLGGIRAGVVE</sequence>
<comment type="caution">
    <text evidence="2">The sequence shown here is derived from an EMBL/GenBank/DDBJ whole genome shotgun (WGS) entry which is preliminary data.</text>
</comment>